<feature type="domain" description="NAC" evidence="6">
    <location>
        <begin position="1"/>
        <end position="138"/>
    </location>
</feature>
<evidence type="ECO:0000256" key="2">
    <source>
        <dbReference type="ARBA" id="ARBA00023125"/>
    </source>
</evidence>
<proteinExistence type="predicted"/>
<feature type="compositionally biased region" description="Basic and acidic residues" evidence="5">
    <location>
        <begin position="300"/>
        <end position="310"/>
    </location>
</feature>
<dbReference type="PROSITE" id="PS51005">
    <property type="entry name" value="NAC"/>
    <property type="match status" value="1"/>
</dbReference>
<dbReference type="Gene3D" id="2.170.150.80">
    <property type="entry name" value="NAC domain"/>
    <property type="match status" value="1"/>
</dbReference>
<reference evidence="8 9" key="1">
    <citation type="submission" date="2025-04" db="UniProtKB">
        <authorList>
            <consortium name="RefSeq"/>
        </authorList>
    </citation>
    <scope>IDENTIFICATION</scope>
    <source>
        <strain evidence="8 9">OHB3-1</strain>
    </source>
</reference>
<dbReference type="RefSeq" id="XP_022144280.1">
    <property type="nucleotide sequence ID" value="XM_022288588.1"/>
</dbReference>
<dbReference type="Proteomes" id="UP000504603">
    <property type="component" value="Unplaced"/>
</dbReference>
<dbReference type="GO" id="GO:0003677">
    <property type="term" value="F:DNA binding"/>
    <property type="evidence" value="ECO:0007669"/>
    <property type="project" value="UniProtKB-KW"/>
</dbReference>
<dbReference type="GO" id="GO:0006355">
    <property type="term" value="P:regulation of DNA-templated transcription"/>
    <property type="evidence" value="ECO:0007669"/>
    <property type="project" value="InterPro"/>
</dbReference>
<evidence type="ECO:0000256" key="1">
    <source>
        <dbReference type="ARBA" id="ARBA00023015"/>
    </source>
</evidence>
<protein>
    <submittedName>
        <fullName evidence="8 9">NAC domain-containing protein 26-like isoform X1</fullName>
    </submittedName>
</protein>
<keyword evidence="2" id="KW-0238">DNA-binding</keyword>
<evidence type="ECO:0000259" key="6">
    <source>
        <dbReference type="PROSITE" id="PS51005"/>
    </source>
</evidence>
<keyword evidence="4" id="KW-0539">Nucleus</keyword>
<evidence type="ECO:0000313" key="9">
    <source>
        <dbReference type="RefSeq" id="XP_022144280.1"/>
    </source>
</evidence>
<dbReference type="OrthoDB" id="1625833at2759"/>
<evidence type="ECO:0000256" key="5">
    <source>
        <dbReference type="SAM" id="MobiDB-lite"/>
    </source>
</evidence>
<name>A0A6J1CR78_MOMCH</name>
<accession>A0A6J1CR78</accession>
<evidence type="ECO:0000313" key="7">
    <source>
        <dbReference type="Proteomes" id="UP000504603"/>
    </source>
</evidence>
<dbReference type="GeneID" id="111014002"/>
<keyword evidence="3" id="KW-0804">Transcription</keyword>
<keyword evidence="1" id="KW-0805">Transcription regulation</keyword>
<evidence type="ECO:0000256" key="3">
    <source>
        <dbReference type="ARBA" id="ARBA00023163"/>
    </source>
</evidence>
<keyword evidence="7" id="KW-1185">Reference proteome</keyword>
<feature type="region of interest" description="Disordered" evidence="5">
    <location>
        <begin position="300"/>
        <end position="378"/>
    </location>
</feature>
<evidence type="ECO:0000313" key="8">
    <source>
        <dbReference type="RefSeq" id="XP_022144279.1"/>
    </source>
</evidence>
<dbReference type="InterPro" id="IPR036093">
    <property type="entry name" value="NAC_dom_sf"/>
</dbReference>
<organism evidence="7 9">
    <name type="scientific">Momordica charantia</name>
    <name type="common">Bitter gourd</name>
    <name type="synonym">Balsam pear</name>
    <dbReference type="NCBI Taxonomy" id="3673"/>
    <lineage>
        <taxon>Eukaryota</taxon>
        <taxon>Viridiplantae</taxon>
        <taxon>Streptophyta</taxon>
        <taxon>Embryophyta</taxon>
        <taxon>Tracheophyta</taxon>
        <taxon>Spermatophyta</taxon>
        <taxon>Magnoliopsida</taxon>
        <taxon>eudicotyledons</taxon>
        <taxon>Gunneridae</taxon>
        <taxon>Pentapetalae</taxon>
        <taxon>rosids</taxon>
        <taxon>fabids</taxon>
        <taxon>Cucurbitales</taxon>
        <taxon>Cucurbitaceae</taxon>
        <taxon>Momordiceae</taxon>
        <taxon>Momordica</taxon>
    </lineage>
</organism>
<dbReference type="AlphaFoldDB" id="A0A6J1CR78"/>
<dbReference type="SUPFAM" id="SSF101941">
    <property type="entry name" value="NAC domain"/>
    <property type="match status" value="1"/>
</dbReference>
<dbReference type="RefSeq" id="XP_022144279.1">
    <property type="nucleotide sequence ID" value="XM_022288587.1"/>
</dbReference>
<evidence type="ECO:0000256" key="4">
    <source>
        <dbReference type="ARBA" id="ARBA00023242"/>
    </source>
</evidence>
<gene>
    <name evidence="8 9" type="primary">LOC111014002</name>
</gene>
<sequence>MTPSTVASPAILDLFCADEEVFLAIRKISSGCPLPQNVYGGDIDPYRIKPSNLPGDIWYYVKCNGSTIGHWKRKGEDRKVYLNSPFTGWVTTYEFSEDQAAHEHKMVWVMEKYWMSGTDLCENSKQKETSSLCKVFLVYEQVQNHEKIQISDSDITSKSEAINPNHQLVVPDASNNMTNNGSTSKSKVISGDDKMVELPVAGKPLDYHSEEMDYLSRGDFLELIDLDDPASPSSSSDSSSCLTMSSDEMFDAMALLQDLECDINPETIQRDAACIGSSVPSKLKKEVVHRRPSESFVIVKRSESPAEENPKTNSTVVVSSPPIEGLKEPDMKQLRSQSEKAGYGLEGASSSSSSLSKTVSNGQETAMDGGKKTSVGRVKKKKTSKKYLCFFPF</sequence>
<dbReference type="KEGG" id="mcha:111014002"/>
<dbReference type="InterPro" id="IPR003441">
    <property type="entry name" value="NAC-dom"/>
</dbReference>